<sequence>MSSITSCAARPSIVHPTLCAVPKTSLHVPESSRAIERGLITRAMLITSSNEIIAAIDLLFFTFFLSLGGSLSALTINEAADGTTEIAA</sequence>
<feature type="transmembrane region" description="Helical" evidence="1">
    <location>
        <begin position="52"/>
        <end position="74"/>
    </location>
</feature>
<dbReference type="Proteomes" id="UP001153620">
    <property type="component" value="Chromosome 2"/>
</dbReference>
<reference evidence="2" key="1">
    <citation type="submission" date="2022-01" db="EMBL/GenBank/DDBJ databases">
        <authorList>
            <person name="King R."/>
        </authorList>
    </citation>
    <scope>NUCLEOTIDE SEQUENCE</scope>
</reference>
<keyword evidence="3" id="KW-1185">Reference proteome</keyword>
<protein>
    <submittedName>
        <fullName evidence="2">Uncharacterized protein</fullName>
    </submittedName>
</protein>
<organism evidence="2 3">
    <name type="scientific">Chironomus riparius</name>
    <dbReference type="NCBI Taxonomy" id="315576"/>
    <lineage>
        <taxon>Eukaryota</taxon>
        <taxon>Metazoa</taxon>
        <taxon>Ecdysozoa</taxon>
        <taxon>Arthropoda</taxon>
        <taxon>Hexapoda</taxon>
        <taxon>Insecta</taxon>
        <taxon>Pterygota</taxon>
        <taxon>Neoptera</taxon>
        <taxon>Endopterygota</taxon>
        <taxon>Diptera</taxon>
        <taxon>Nematocera</taxon>
        <taxon>Chironomoidea</taxon>
        <taxon>Chironomidae</taxon>
        <taxon>Chironominae</taxon>
        <taxon>Chironomus</taxon>
    </lineage>
</organism>
<keyword evidence="1" id="KW-1133">Transmembrane helix</keyword>
<evidence type="ECO:0000313" key="3">
    <source>
        <dbReference type="Proteomes" id="UP001153620"/>
    </source>
</evidence>
<evidence type="ECO:0000256" key="1">
    <source>
        <dbReference type="SAM" id="Phobius"/>
    </source>
</evidence>
<keyword evidence="1" id="KW-0472">Membrane</keyword>
<evidence type="ECO:0000313" key="2">
    <source>
        <dbReference type="EMBL" id="CAG9804428.1"/>
    </source>
</evidence>
<dbReference type="EMBL" id="OU895878">
    <property type="protein sequence ID" value="CAG9804428.1"/>
    <property type="molecule type" value="Genomic_DNA"/>
</dbReference>
<gene>
    <name evidence="2" type="ORF">CHIRRI_LOCUS7317</name>
</gene>
<reference evidence="2" key="2">
    <citation type="submission" date="2022-10" db="EMBL/GenBank/DDBJ databases">
        <authorList>
            <consortium name="ENA_rothamsted_submissions"/>
            <consortium name="culmorum"/>
            <person name="King R."/>
        </authorList>
    </citation>
    <scope>NUCLEOTIDE SEQUENCE</scope>
</reference>
<dbReference type="AlphaFoldDB" id="A0A9N9RWJ1"/>
<proteinExistence type="predicted"/>
<accession>A0A9N9RWJ1</accession>
<keyword evidence="1" id="KW-0812">Transmembrane</keyword>
<dbReference type="OrthoDB" id="277542at2759"/>
<name>A0A9N9RWJ1_9DIPT</name>